<keyword evidence="4 11" id="KW-1133">Transmembrane helix</keyword>
<keyword evidence="15" id="KW-1185">Reference proteome</keyword>
<evidence type="ECO:0000256" key="7">
    <source>
        <dbReference type="ARBA" id="ARBA00023288"/>
    </source>
</evidence>
<feature type="transmembrane region" description="Helical" evidence="11">
    <location>
        <begin position="492"/>
        <end position="515"/>
    </location>
</feature>
<feature type="compositionally biased region" description="Polar residues" evidence="12">
    <location>
        <begin position="199"/>
        <end position="224"/>
    </location>
</feature>
<evidence type="ECO:0000256" key="1">
    <source>
        <dbReference type="ARBA" id="ARBA00004127"/>
    </source>
</evidence>
<name>A0A420XYE7_9PEZI</name>
<feature type="domain" description="Palmitoyltransferase DHHC" evidence="13">
    <location>
        <begin position="403"/>
        <end position="529"/>
    </location>
</feature>
<evidence type="ECO:0000256" key="4">
    <source>
        <dbReference type="ARBA" id="ARBA00022989"/>
    </source>
</evidence>
<evidence type="ECO:0000313" key="15">
    <source>
        <dbReference type="Proteomes" id="UP000275385"/>
    </source>
</evidence>
<dbReference type="Pfam" id="PF01529">
    <property type="entry name" value="DHHC"/>
    <property type="match status" value="1"/>
</dbReference>
<dbReference type="GO" id="GO:0005794">
    <property type="term" value="C:Golgi apparatus"/>
    <property type="evidence" value="ECO:0007669"/>
    <property type="project" value="TreeGrafter"/>
</dbReference>
<dbReference type="GO" id="GO:0019706">
    <property type="term" value="F:protein-cysteine S-palmitoyltransferase activity"/>
    <property type="evidence" value="ECO:0007669"/>
    <property type="project" value="UniProtKB-EC"/>
</dbReference>
<evidence type="ECO:0000256" key="2">
    <source>
        <dbReference type="ARBA" id="ARBA00022679"/>
    </source>
</evidence>
<evidence type="ECO:0000256" key="9">
    <source>
        <dbReference type="ARBA" id="ARBA00023463"/>
    </source>
</evidence>
<evidence type="ECO:0000256" key="12">
    <source>
        <dbReference type="SAM" id="MobiDB-lite"/>
    </source>
</evidence>
<feature type="transmembrane region" description="Helical" evidence="11">
    <location>
        <begin position="304"/>
        <end position="328"/>
    </location>
</feature>
<comment type="catalytic activity">
    <reaction evidence="10 11">
        <text>L-cysteinyl-[protein] + hexadecanoyl-CoA = S-hexadecanoyl-L-cysteinyl-[protein] + CoA</text>
        <dbReference type="Rhea" id="RHEA:36683"/>
        <dbReference type="Rhea" id="RHEA-COMP:10131"/>
        <dbReference type="Rhea" id="RHEA-COMP:11032"/>
        <dbReference type="ChEBI" id="CHEBI:29950"/>
        <dbReference type="ChEBI" id="CHEBI:57287"/>
        <dbReference type="ChEBI" id="CHEBI:57379"/>
        <dbReference type="ChEBI" id="CHEBI:74151"/>
        <dbReference type="EC" id="2.3.1.225"/>
    </reaction>
</comment>
<feature type="compositionally biased region" description="Polar residues" evidence="12">
    <location>
        <begin position="75"/>
        <end position="87"/>
    </location>
</feature>
<feature type="transmembrane region" description="Helical" evidence="11">
    <location>
        <begin position="334"/>
        <end position="353"/>
    </location>
</feature>
<feature type="compositionally biased region" description="Basic and acidic residues" evidence="12">
    <location>
        <begin position="576"/>
        <end position="591"/>
    </location>
</feature>
<proteinExistence type="inferred from homology"/>
<evidence type="ECO:0000256" key="11">
    <source>
        <dbReference type="RuleBase" id="RU079119"/>
    </source>
</evidence>
<evidence type="ECO:0000256" key="3">
    <source>
        <dbReference type="ARBA" id="ARBA00022692"/>
    </source>
</evidence>
<keyword evidence="7" id="KW-0449">Lipoprotein</keyword>
<feature type="compositionally biased region" description="Polar residues" evidence="12">
    <location>
        <begin position="20"/>
        <end position="49"/>
    </location>
</feature>
<feature type="compositionally biased region" description="Polar residues" evidence="12">
    <location>
        <begin position="168"/>
        <end position="184"/>
    </location>
</feature>
<feature type="region of interest" description="Disordered" evidence="12">
    <location>
        <begin position="573"/>
        <end position="631"/>
    </location>
</feature>
<dbReference type="Proteomes" id="UP000275385">
    <property type="component" value="Unassembled WGS sequence"/>
</dbReference>
<keyword evidence="5 11" id="KW-0472">Membrane</keyword>
<feature type="region of interest" description="Disordered" evidence="12">
    <location>
        <begin position="1"/>
        <end position="274"/>
    </location>
</feature>
<comment type="caution">
    <text evidence="14">The sequence shown here is derived from an EMBL/GenBank/DDBJ whole genome shotgun (WGS) entry which is preliminary data.</text>
</comment>
<dbReference type="PANTHER" id="PTHR22883">
    <property type="entry name" value="ZINC FINGER DHHC DOMAIN CONTAINING PROTEIN"/>
    <property type="match status" value="1"/>
</dbReference>
<dbReference type="EC" id="2.3.1.225" evidence="11"/>
<gene>
    <name evidence="14" type="primary">ERF2</name>
    <name evidence="14" type="ORF">DL546_002806</name>
</gene>
<dbReference type="GO" id="GO:0005783">
    <property type="term" value="C:endoplasmic reticulum"/>
    <property type="evidence" value="ECO:0007669"/>
    <property type="project" value="TreeGrafter"/>
</dbReference>
<comment type="similarity">
    <text evidence="9">Belongs to the DHHC palmitoyltransferase family. ERF2/ZDHHC9 subfamily.</text>
</comment>
<protein>
    <recommendedName>
        <fullName evidence="11">Palmitoyltransferase</fullName>
        <ecNumber evidence="11">2.3.1.225</ecNumber>
    </recommendedName>
</protein>
<sequence>MTDIASEDGGERNLAGTAAPANSSLVTSDSPAGTARTSNPNRTAVQSQPLRRVISNKRKSLTPSTSEYVAGRPPSSASKSHVPSLTSHAFFRPMSSQKLQAQRGAGRPSTMSRPPMDGTNSSPAGSNTNTPRHSITQIARPTTDDSDGAAPPSRGTELTEQETYDRMTANTSPQGHYTQNSLSESVRPLQKQPAAARNLTVNVDKSYRNGGNMSNLPTPRSFRSNFLLPTRNDSQHSGENRDMRGGEKLDSVASSPQLTPTDAQPRVKLPESKPKDLGHNYEYFDGNLVFCFGGRFLNTRNRPINLATGAVVLIPAVLFFACQASWIWHNISPALPVTWAYVWLVTMSSLIHASASDPGILPRNLHQFPPPADDDLLALGPPTNDWTLVKSSEKTAAAMEVPTKYCKTCNIWRPPRAHHCRLCDNCIETQDHHCVWINNCVGRRNYRFFFAFVSGGMIAAAYLLGISLAQIIVYMNRENISFGAAISHFRVAFAMVIYGFISFLYPAALTGYHIFLMARGETTREYLNSHKFLKKDRYRAFTQGSWFKNWFVVLCRPRPPTYYQFKSKYMPGDQRLGADRNEPPSHEKEGGVEMQDMLDVKHAGTPDGRRPPPFEGPVSLRGTPPKTTPAS</sequence>
<evidence type="ECO:0000256" key="5">
    <source>
        <dbReference type="ARBA" id="ARBA00023136"/>
    </source>
</evidence>
<evidence type="ECO:0000256" key="6">
    <source>
        <dbReference type="ARBA" id="ARBA00023139"/>
    </source>
</evidence>
<dbReference type="InterPro" id="IPR039859">
    <property type="entry name" value="PFA4/ZDH16/20/ERF2-like"/>
</dbReference>
<keyword evidence="6" id="KW-0564">Palmitate</keyword>
<dbReference type="InterPro" id="IPR001594">
    <property type="entry name" value="Palmitoyltrfase_DHHC"/>
</dbReference>
<comment type="domain">
    <text evidence="11">The DHHC domain is required for palmitoyltransferase activity.</text>
</comment>
<feature type="compositionally biased region" description="Polar residues" evidence="12">
    <location>
        <begin position="118"/>
        <end position="140"/>
    </location>
</feature>
<keyword evidence="3 11" id="KW-0812">Transmembrane</keyword>
<dbReference type="EMBL" id="QVQW01000099">
    <property type="protein sequence ID" value="RKU40550.1"/>
    <property type="molecule type" value="Genomic_DNA"/>
</dbReference>
<feature type="compositionally biased region" description="Basic and acidic residues" evidence="12">
    <location>
        <begin position="598"/>
        <end position="612"/>
    </location>
</feature>
<evidence type="ECO:0000313" key="14">
    <source>
        <dbReference type="EMBL" id="RKU40550.1"/>
    </source>
</evidence>
<accession>A0A420XYE7</accession>
<organism evidence="14 15">
    <name type="scientific">Coniochaeta pulveracea</name>
    <dbReference type="NCBI Taxonomy" id="177199"/>
    <lineage>
        <taxon>Eukaryota</taxon>
        <taxon>Fungi</taxon>
        <taxon>Dikarya</taxon>
        <taxon>Ascomycota</taxon>
        <taxon>Pezizomycotina</taxon>
        <taxon>Sordariomycetes</taxon>
        <taxon>Sordariomycetidae</taxon>
        <taxon>Coniochaetales</taxon>
        <taxon>Coniochaetaceae</taxon>
        <taxon>Coniochaeta</taxon>
    </lineage>
</organism>
<dbReference type="OrthoDB" id="9909019at2759"/>
<evidence type="ECO:0000256" key="8">
    <source>
        <dbReference type="ARBA" id="ARBA00023315"/>
    </source>
</evidence>
<keyword evidence="2 11" id="KW-0808">Transferase</keyword>
<feature type="transmembrane region" description="Helical" evidence="11">
    <location>
        <begin position="448"/>
        <end position="472"/>
    </location>
</feature>
<evidence type="ECO:0000256" key="10">
    <source>
        <dbReference type="ARBA" id="ARBA00048048"/>
    </source>
</evidence>
<dbReference type="PANTHER" id="PTHR22883:SF43">
    <property type="entry name" value="PALMITOYLTRANSFERASE APP"/>
    <property type="match status" value="1"/>
</dbReference>
<feature type="compositionally biased region" description="Basic and acidic residues" evidence="12">
    <location>
        <begin position="233"/>
        <end position="250"/>
    </location>
</feature>
<dbReference type="AlphaFoldDB" id="A0A420XYE7"/>
<reference evidence="14 15" key="1">
    <citation type="submission" date="2018-08" db="EMBL/GenBank/DDBJ databases">
        <title>Draft genome of the lignicolous fungus Coniochaeta pulveracea.</title>
        <authorList>
            <person name="Borstlap C.J."/>
            <person name="De Witt R.N."/>
            <person name="Botha A."/>
            <person name="Volschenk H."/>
        </authorList>
    </citation>
    <scope>NUCLEOTIDE SEQUENCE [LARGE SCALE GENOMIC DNA]</scope>
    <source>
        <strain evidence="14 15">CAB683</strain>
    </source>
</reference>
<dbReference type="PROSITE" id="PS50216">
    <property type="entry name" value="DHHC"/>
    <property type="match status" value="1"/>
</dbReference>
<feature type="compositionally biased region" description="Polar residues" evidence="12">
    <location>
        <begin position="252"/>
        <end position="262"/>
    </location>
</feature>
<evidence type="ECO:0000259" key="13">
    <source>
        <dbReference type="Pfam" id="PF01529"/>
    </source>
</evidence>
<dbReference type="GO" id="GO:0006612">
    <property type="term" value="P:protein targeting to membrane"/>
    <property type="evidence" value="ECO:0007669"/>
    <property type="project" value="TreeGrafter"/>
</dbReference>
<dbReference type="STRING" id="177199.A0A420XYE7"/>
<keyword evidence="8 11" id="KW-0012">Acyltransferase</keyword>
<comment type="subcellular location">
    <subcellularLocation>
        <location evidence="1">Endomembrane system</location>
        <topology evidence="1">Multi-pass membrane protein</topology>
    </subcellularLocation>
</comment>